<organism evidence="1 2">
    <name type="scientific">Caldicellulosiruptor diazotrophicus</name>
    <dbReference type="NCBI Taxonomy" id="2806205"/>
    <lineage>
        <taxon>Bacteria</taxon>
        <taxon>Bacillati</taxon>
        <taxon>Bacillota</taxon>
        <taxon>Bacillota incertae sedis</taxon>
        <taxon>Caldicellulosiruptorales</taxon>
        <taxon>Caldicellulosiruptoraceae</taxon>
        <taxon>Caldicellulosiruptor</taxon>
    </lineage>
</organism>
<keyword evidence="2" id="KW-1185">Reference proteome</keyword>
<dbReference type="Proteomes" id="UP000663623">
    <property type="component" value="Chromosome"/>
</dbReference>
<proteinExistence type="predicted"/>
<sequence length="50" mass="6214">MKMLGFKYVDKDYFKKLLKNTMRLQKNNVLGNTKLILRWMRYKILKVFSR</sequence>
<accession>A0ABN6E525</accession>
<evidence type="ECO:0000313" key="1">
    <source>
        <dbReference type="EMBL" id="BCS80372.1"/>
    </source>
</evidence>
<gene>
    <name evidence="1" type="ORF">CaldiYA01_03320</name>
</gene>
<name>A0ABN6E525_9FIRM</name>
<evidence type="ECO:0000313" key="2">
    <source>
        <dbReference type="Proteomes" id="UP000663623"/>
    </source>
</evidence>
<reference evidence="1 2" key="1">
    <citation type="submission" date="2021-02" db="EMBL/GenBank/DDBJ databases">
        <title>Nitrogen-fixing ability and nitrogen fixation related genes of thermophilic fermentative bacteria in the genus Caldicellulosiruptor.</title>
        <authorList>
            <person name="Chen Y."/>
            <person name="Nishihara A."/>
            <person name="Haruta S."/>
        </authorList>
    </citation>
    <scope>NUCLEOTIDE SEQUENCE [LARGE SCALE GENOMIC DNA]</scope>
    <source>
        <strain evidence="1 2">YA01</strain>
    </source>
</reference>
<protein>
    <submittedName>
        <fullName evidence="1">Uncharacterized protein</fullName>
    </submittedName>
</protein>
<dbReference type="EMBL" id="AP024480">
    <property type="protein sequence ID" value="BCS80372.1"/>
    <property type="molecule type" value="Genomic_DNA"/>
</dbReference>